<dbReference type="AlphaFoldDB" id="A0A8A0RMV3"/>
<accession>A0A8A0RMV3</accession>
<gene>
    <name evidence="15" type="primary">nagE</name>
    <name evidence="15" type="ORF">H0A61_01503</name>
</gene>
<evidence type="ECO:0000256" key="6">
    <source>
        <dbReference type="ARBA" id="ARBA00022683"/>
    </source>
</evidence>
<keyword evidence="9 12" id="KW-1133">Transmembrane helix</keyword>
<dbReference type="GO" id="GO:0090563">
    <property type="term" value="F:protein-phosphocysteine-sugar phosphotransferase activity"/>
    <property type="evidence" value="ECO:0007669"/>
    <property type="project" value="TreeGrafter"/>
</dbReference>
<dbReference type="EMBL" id="CP059066">
    <property type="protein sequence ID" value="QSQ09144.1"/>
    <property type="molecule type" value="Genomic_DNA"/>
</dbReference>
<evidence type="ECO:0000256" key="4">
    <source>
        <dbReference type="ARBA" id="ARBA00022597"/>
    </source>
</evidence>
<dbReference type="CDD" id="cd00212">
    <property type="entry name" value="PTS_IIB_glc"/>
    <property type="match status" value="1"/>
</dbReference>
<feature type="transmembrane region" description="Helical" evidence="12">
    <location>
        <begin position="132"/>
        <end position="153"/>
    </location>
</feature>
<name>A0A8A0RMV3_9FIRM</name>
<dbReference type="InterPro" id="IPR003352">
    <property type="entry name" value="PTS_EIIC"/>
</dbReference>
<keyword evidence="2" id="KW-0813">Transport</keyword>
<dbReference type="GO" id="GO:0008982">
    <property type="term" value="F:protein-N(PI)-phosphohistidine-sugar phosphotransferase activity"/>
    <property type="evidence" value="ECO:0007669"/>
    <property type="project" value="InterPro"/>
</dbReference>
<dbReference type="GO" id="GO:0015764">
    <property type="term" value="P:N-acetylglucosamine transport"/>
    <property type="evidence" value="ECO:0007669"/>
    <property type="project" value="TreeGrafter"/>
</dbReference>
<evidence type="ECO:0000256" key="1">
    <source>
        <dbReference type="ARBA" id="ARBA00004651"/>
    </source>
</evidence>
<evidence type="ECO:0000256" key="11">
    <source>
        <dbReference type="PROSITE-ProRule" id="PRU00421"/>
    </source>
</evidence>
<dbReference type="PROSITE" id="PS51098">
    <property type="entry name" value="PTS_EIIB_TYPE_1"/>
    <property type="match status" value="1"/>
</dbReference>
<dbReference type="InterPro" id="IPR050429">
    <property type="entry name" value="PTS_Glucose_EIICBA"/>
</dbReference>
<dbReference type="PROSITE" id="PS01035">
    <property type="entry name" value="PTS_EIIB_TYPE_1_CYS"/>
    <property type="match status" value="1"/>
</dbReference>
<keyword evidence="4" id="KW-0762">Sugar transport</keyword>
<organism evidence="15 16">
    <name type="scientific">Koleobacter methoxysyntrophicus</name>
    <dbReference type="NCBI Taxonomy" id="2751313"/>
    <lineage>
        <taxon>Bacteria</taxon>
        <taxon>Bacillati</taxon>
        <taxon>Bacillota</taxon>
        <taxon>Clostridia</taxon>
        <taxon>Koleobacterales</taxon>
        <taxon>Koleobacteraceae</taxon>
        <taxon>Koleobacter</taxon>
    </lineage>
</organism>
<evidence type="ECO:0000256" key="3">
    <source>
        <dbReference type="ARBA" id="ARBA00022475"/>
    </source>
</evidence>
<keyword evidence="16" id="KW-1185">Reference proteome</keyword>
<feature type="transmembrane region" description="Helical" evidence="12">
    <location>
        <begin position="259"/>
        <end position="276"/>
    </location>
</feature>
<feature type="transmembrane region" description="Helical" evidence="12">
    <location>
        <begin position="226"/>
        <end position="247"/>
    </location>
</feature>
<evidence type="ECO:0000313" key="15">
    <source>
        <dbReference type="EMBL" id="QSQ09144.1"/>
    </source>
</evidence>
<dbReference type="InterPro" id="IPR001996">
    <property type="entry name" value="PTS_IIB_1"/>
</dbReference>
<feature type="transmembrane region" description="Helical" evidence="12">
    <location>
        <begin position="94"/>
        <end position="112"/>
    </location>
</feature>
<dbReference type="Pfam" id="PF02378">
    <property type="entry name" value="PTS_EIIC"/>
    <property type="match status" value="1"/>
</dbReference>
<sequence>MKRYLGNLQKLGKALMAPVAVLPAAALLLRLGAPDVFDIPVVMAAGDAVFSNLPLIFALGVSMGLAGGAGAAALAAGVGYFVLTSVLSNINSEINMGVLAGIITGLVAANLYNKYKDIKLPDFLGFFGGKRFVPIVTAFAMLILGIIFGYVWPPIQQGIYAAGQWIIRAGASGVFLFGFLNRLLIPFGLHHVINSLVWFVFGEFTSAAGKVVTGDLHRFFAGDPSAGIFMTGFFPIFMFGLPAACFAMISEALPSQKKAVTGVLVSAALTSFLTGITEPVEFAFMFLAPVLYLLHAALTGVSMAITYMLGLKHGFGFSAGAIDYVINYGLATRPILLLGIGIVYGGIYYVIFRTAIRKMNLPTPGRIEGEVEPTADRGQIKVSDKAAAILEALGGKDNIETIDSCITRIRLTVYDKSIINENDIKRAGATGLMDLGGKNLQVIVGTDAELIVEQIKKLL</sequence>
<proteinExistence type="predicted"/>
<feature type="transmembrane region" description="Helical" evidence="12">
    <location>
        <begin position="330"/>
        <end position="351"/>
    </location>
</feature>
<keyword evidence="5" id="KW-0808">Transferase</keyword>
<feature type="transmembrane region" description="Helical" evidence="12">
    <location>
        <begin position="165"/>
        <end position="185"/>
    </location>
</feature>
<dbReference type="SUPFAM" id="SSF55604">
    <property type="entry name" value="Glucose permease domain IIB"/>
    <property type="match status" value="1"/>
</dbReference>
<evidence type="ECO:0000259" key="14">
    <source>
        <dbReference type="PROSITE" id="PS51103"/>
    </source>
</evidence>
<evidence type="ECO:0000259" key="13">
    <source>
        <dbReference type="PROSITE" id="PS51098"/>
    </source>
</evidence>
<keyword evidence="7 12" id="KW-0812">Transmembrane</keyword>
<dbReference type="InterPro" id="IPR018113">
    <property type="entry name" value="PTrfase_EIIB_Cys"/>
</dbReference>
<dbReference type="PROSITE" id="PS51103">
    <property type="entry name" value="PTS_EIIC_TYPE_1"/>
    <property type="match status" value="1"/>
</dbReference>
<keyword evidence="3" id="KW-1003">Cell membrane</keyword>
<feature type="transmembrane region" description="Helical" evidence="12">
    <location>
        <begin position="282"/>
        <end position="309"/>
    </location>
</feature>
<dbReference type="NCBIfam" id="TIGR01998">
    <property type="entry name" value="PTS-II-BC-nag"/>
    <property type="match status" value="1"/>
</dbReference>
<dbReference type="GO" id="GO:0005886">
    <property type="term" value="C:plasma membrane"/>
    <property type="evidence" value="ECO:0007669"/>
    <property type="project" value="UniProtKB-SubCell"/>
</dbReference>
<dbReference type="InterPro" id="IPR013013">
    <property type="entry name" value="PTS_EIIC_1"/>
</dbReference>
<keyword evidence="10 12" id="KW-0472">Membrane</keyword>
<dbReference type="InterPro" id="IPR010974">
    <property type="entry name" value="PTS_IIBC_nag"/>
</dbReference>
<dbReference type="GO" id="GO:0009401">
    <property type="term" value="P:phosphoenolpyruvate-dependent sugar phosphotransferase system"/>
    <property type="evidence" value="ECO:0007669"/>
    <property type="project" value="UniProtKB-KW"/>
</dbReference>
<dbReference type="KEGG" id="kme:H0A61_01503"/>
<dbReference type="GO" id="GO:0015572">
    <property type="term" value="F:N-acetylglucosamine transmembrane transporter activity"/>
    <property type="evidence" value="ECO:0007669"/>
    <property type="project" value="InterPro"/>
</dbReference>
<dbReference type="Pfam" id="PF00367">
    <property type="entry name" value="PTS_EIIB"/>
    <property type="match status" value="1"/>
</dbReference>
<evidence type="ECO:0000256" key="7">
    <source>
        <dbReference type="ARBA" id="ARBA00022692"/>
    </source>
</evidence>
<keyword evidence="8" id="KW-0418">Kinase</keyword>
<feature type="transmembrane region" description="Helical" evidence="12">
    <location>
        <begin position="56"/>
        <end position="82"/>
    </location>
</feature>
<dbReference type="PANTHER" id="PTHR30009:SF4">
    <property type="entry name" value="PTS SYSTEM N-ACETYLGLUCOSAMINE-SPECIFIC EIICBA COMPONENT"/>
    <property type="match status" value="1"/>
</dbReference>
<dbReference type="Proteomes" id="UP000662904">
    <property type="component" value="Chromosome"/>
</dbReference>
<protein>
    <submittedName>
        <fullName evidence="15">PTS system N-acetylglucosamine-specific EIICBA component</fullName>
    </submittedName>
</protein>
<dbReference type="RefSeq" id="WP_206706504.1">
    <property type="nucleotide sequence ID" value="NZ_CP059066.1"/>
</dbReference>
<feature type="active site" description="Phosphocysteine intermediate; for EIIB activity" evidence="11">
    <location>
        <position position="405"/>
    </location>
</feature>
<dbReference type="GO" id="GO:0016301">
    <property type="term" value="F:kinase activity"/>
    <property type="evidence" value="ECO:0007669"/>
    <property type="project" value="UniProtKB-KW"/>
</dbReference>
<evidence type="ECO:0000256" key="10">
    <source>
        <dbReference type="ARBA" id="ARBA00023136"/>
    </source>
</evidence>
<dbReference type="NCBIfam" id="TIGR00826">
    <property type="entry name" value="EIIB_glc"/>
    <property type="match status" value="1"/>
</dbReference>
<evidence type="ECO:0000256" key="2">
    <source>
        <dbReference type="ARBA" id="ARBA00022448"/>
    </source>
</evidence>
<dbReference type="PANTHER" id="PTHR30009">
    <property type="entry name" value="CYTOCHROME C-TYPE SYNTHESIS PROTEIN AND PTS TRANSMEMBRANE COMPONENT"/>
    <property type="match status" value="1"/>
</dbReference>
<feature type="domain" description="PTS EIIC type-1" evidence="14">
    <location>
        <begin position="2"/>
        <end position="368"/>
    </location>
</feature>
<dbReference type="Gene3D" id="3.30.1360.60">
    <property type="entry name" value="Glucose permease domain IIB"/>
    <property type="match status" value="1"/>
</dbReference>
<feature type="domain" description="PTS EIIB type-1" evidence="13">
    <location>
        <begin position="383"/>
        <end position="459"/>
    </location>
</feature>
<comment type="subcellular location">
    <subcellularLocation>
        <location evidence="1">Cell membrane</location>
        <topology evidence="1">Multi-pass membrane protein</topology>
    </subcellularLocation>
</comment>
<dbReference type="GO" id="GO:0019866">
    <property type="term" value="C:organelle inner membrane"/>
    <property type="evidence" value="ECO:0007669"/>
    <property type="project" value="InterPro"/>
</dbReference>
<keyword evidence="6" id="KW-0598">Phosphotransferase system</keyword>
<evidence type="ECO:0000256" key="5">
    <source>
        <dbReference type="ARBA" id="ARBA00022679"/>
    </source>
</evidence>
<evidence type="ECO:0000256" key="9">
    <source>
        <dbReference type="ARBA" id="ARBA00022989"/>
    </source>
</evidence>
<evidence type="ECO:0000256" key="12">
    <source>
        <dbReference type="SAM" id="Phobius"/>
    </source>
</evidence>
<evidence type="ECO:0000313" key="16">
    <source>
        <dbReference type="Proteomes" id="UP000662904"/>
    </source>
</evidence>
<reference evidence="15" key="1">
    <citation type="submission" date="2020-07" db="EMBL/GenBank/DDBJ databases">
        <title>Koleobacter methoxysyntrophicus gen. nov., sp. nov., a novel anaerobic bacterium isolated from deep subsurface oil field and proposal of Koleobacterales ord. nov. in the phylum Firmicutes.</title>
        <authorList>
            <person name="Sakamoto S."/>
            <person name="Tamaki H."/>
        </authorList>
    </citation>
    <scope>NUCLEOTIDE SEQUENCE</scope>
    <source>
        <strain evidence="15">NRmbB1</strain>
    </source>
</reference>
<evidence type="ECO:0000256" key="8">
    <source>
        <dbReference type="ARBA" id="ARBA00022777"/>
    </source>
</evidence>
<dbReference type="InterPro" id="IPR036878">
    <property type="entry name" value="Glu_permease_IIB"/>
</dbReference>